<evidence type="ECO:0000256" key="1">
    <source>
        <dbReference type="SAM" id="MobiDB-lite"/>
    </source>
</evidence>
<dbReference type="Proteomes" id="UP000241118">
    <property type="component" value="Unassembled WGS sequence"/>
</dbReference>
<sequence>MEIEERCWSDEYARQQFCRRSRSTAGSGWVTPPGRTGSGGQDRPRPSGRPSRGTAHPVGAVAGYAPVMPAAGVHDLRVTHVDCPPTPPRRWSHRHRPGRRTRSARPTPRITPTCEAVVDQGWLPRQVVDVLDSGAGSEGAGGGHHVCRVAGGIQRVPASSSVDSRRPRTPNCSCCATRSRSSATNSRARSATSPRGGIGASKVNWPDSAITSPWRSGRSCMMRASTWYHTAAARPGARGQSLCAARDRSPRSRCSSACTRPARMPTPPRPGQPSRIPRGVPVAGAGGGIRDVGRATGAIRRSPCRSVARSTVDAPALPASHATQWRVVLSRWW</sequence>
<accession>A0A2P8I1G9</accession>
<comment type="caution">
    <text evidence="2">The sequence shown here is derived from an EMBL/GenBank/DDBJ whole genome shotgun (WGS) entry which is preliminary data.</text>
</comment>
<feature type="region of interest" description="Disordered" evidence="1">
    <location>
        <begin position="157"/>
        <end position="210"/>
    </location>
</feature>
<keyword evidence="3" id="KW-1185">Reference proteome</keyword>
<evidence type="ECO:0000313" key="3">
    <source>
        <dbReference type="Proteomes" id="UP000241118"/>
    </source>
</evidence>
<feature type="compositionally biased region" description="Basic residues" evidence="1">
    <location>
        <begin position="90"/>
        <end position="103"/>
    </location>
</feature>
<feature type="compositionally biased region" description="Low complexity" evidence="1">
    <location>
        <begin position="272"/>
        <end position="283"/>
    </location>
</feature>
<feature type="region of interest" description="Disordered" evidence="1">
    <location>
        <begin position="83"/>
        <end position="109"/>
    </location>
</feature>
<protein>
    <submittedName>
        <fullName evidence="2">Uncharacterized protein</fullName>
    </submittedName>
</protein>
<reference evidence="2 3" key="1">
    <citation type="submission" date="2018-03" db="EMBL/GenBank/DDBJ databases">
        <title>Genomic Encyclopedia of Type Strains, Phase III (KMG-III): the genomes of soil and plant-associated and newly described type strains.</title>
        <authorList>
            <person name="Whitman W."/>
        </authorList>
    </citation>
    <scope>NUCLEOTIDE SEQUENCE [LARGE SCALE GENOMIC DNA]</scope>
    <source>
        <strain evidence="2 3">CGMCC 4.7097</strain>
    </source>
</reference>
<evidence type="ECO:0000313" key="2">
    <source>
        <dbReference type="EMBL" id="PSL52312.1"/>
    </source>
</evidence>
<dbReference type="AlphaFoldDB" id="A0A2P8I1G9"/>
<dbReference type="EMBL" id="PYAX01000014">
    <property type="protein sequence ID" value="PSL52312.1"/>
    <property type="molecule type" value="Genomic_DNA"/>
</dbReference>
<gene>
    <name evidence="2" type="ORF">B0I31_114139</name>
</gene>
<name>A0A2P8I1G9_SACCR</name>
<proteinExistence type="predicted"/>
<organism evidence="2 3">
    <name type="scientific">Saccharothrix carnea</name>
    <dbReference type="NCBI Taxonomy" id="1280637"/>
    <lineage>
        <taxon>Bacteria</taxon>
        <taxon>Bacillati</taxon>
        <taxon>Actinomycetota</taxon>
        <taxon>Actinomycetes</taxon>
        <taxon>Pseudonocardiales</taxon>
        <taxon>Pseudonocardiaceae</taxon>
        <taxon>Saccharothrix</taxon>
    </lineage>
</organism>
<feature type="region of interest" description="Disordered" evidence="1">
    <location>
        <begin position="254"/>
        <end position="292"/>
    </location>
</feature>
<feature type="compositionally biased region" description="Low complexity" evidence="1">
    <location>
        <begin position="176"/>
        <end position="193"/>
    </location>
</feature>
<feature type="region of interest" description="Disordered" evidence="1">
    <location>
        <begin position="19"/>
        <end position="59"/>
    </location>
</feature>